<sequence length="809" mass="90248">MFPTEASLSGVEPLMQKVHNEIRVVDTEILAAVRQQSNSGTKAKEDLAAATHAVEELMYKVREIKTKAEQSETMVQEICRDIKKLDFAKKHITTTITALHRLTMLVSAIQQLQVMASKRQYKEASAQLEAVSQLCSHFDGYRDNPKITELRDKFKNIKQILKSHVFSDFSSLGTGKETEESNLLQHLSDACLVVDALEPSVREELVKNFCDRELISYQQIFEGAELAKLDKTERRYAWVKRRLRTNEEIWKIFPTSWHVDYLLCIQFCKLTRTQLEDILENLKEKPDVGTLLMALQRTIEFEEELADKFGGSGSRNVTTDFEETDKAESNNQTVLDIRKKYEKRLAAHQGNQDDDKDLAVPGAGFNFRGIISSCFEPHLMVYVEFEEKTLMDNLEKLVQEETWDMDDASQTNILSSSMQVFLIIRRSLKRCSALTKNQTLLNLFKVFQRVLRAYATKLFMKLPKGGTGIVAAATGMDGHIKTSDKDERMICYIVNTAEYCHKTAGELAENVSKIIDTQLANAVDISEVQDEFSAVITKALVTLVNGLETKFDVEMAAMTRVPWGTLESVGDQSEYVNTIKMILNGSIPVLGSLLSPIYFQFFLDKLASSVGPRFYLNIFKCKQISETGAQQMLLDTQAVKTILLDIPSLGKQTSGAASYSKFVSREMSKAEALLKVILSPVDSVADTYSALLPEGTPSEFQRILELKGLKKADQQTILEDFNKRGSGISQASIATPTAVQVVPTVAPAPPPVVSQPSVSGAIIASREDVLTRAAALGRGAATTGFKRFLALTEAAKDRTDGPFRKLFNA</sequence>
<evidence type="ECO:0000313" key="1">
    <source>
        <dbReference type="EMBL" id="KAI3681637.1"/>
    </source>
</evidence>
<accession>A0ACB8YAN9</accession>
<name>A0ACB8YAN9_ARCLA</name>
<gene>
    <name evidence="1" type="ORF">L6452_36439</name>
</gene>
<proteinExistence type="predicted"/>
<comment type="caution">
    <text evidence="1">The sequence shown here is derived from an EMBL/GenBank/DDBJ whole genome shotgun (WGS) entry which is preliminary data.</text>
</comment>
<reference evidence="1 2" key="2">
    <citation type="journal article" date="2022" name="Mol. Ecol. Resour.">
        <title>The genomes of chicory, endive, great burdock and yacon provide insights into Asteraceae paleo-polyploidization history and plant inulin production.</title>
        <authorList>
            <person name="Fan W."/>
            <person name="Wang S."/>
            <person name="Wang H."/>
            <person name="Wang A."/>
            <person name="Jiang F."/>
            <person name="Liu H."/>
            <person name="Zhao H."/>
            <person name="Xu D."/>
            <person name="Zhang Y."/>
        </authorList>
    </citation>
    <scope>NUCLEOTIDE SEQUENCE [LARGE SCALE GENOMIC DNA]</scope>
    <source>
        <strain evidence="2">cv. Niubang</strain>
    </source>
</reference>
<dbReference type="EMBL" id="CM042059">
    <property type="protein sequence ID" value="KAI3681637.1"/>
    <property type="molecule type" value="Genomic_DNA"/>
</dbReference>
<protein>
    <submittedName>
        <fullName evidence="1">Uncharacterized protein</fullName>
    </submittedName>
</protein>
<reference evidence="2" key="1">
    <citation type="journal article" date="2022" name="Mol. Ecol. Resour.">
        <title>The genomes of chicory, endive, great burdock and yacon provide insights into Asteraceae palaeo-polyploidization history and plant inulin production.</title>
        <authorList>
            <person name="Fan W."/>
            <person name="Wang S."/>
            <person name="Wang H."/>
            <person name="Wang A."/>
            <person name="Jiang F."/>
            <person name="Liu H."/>
            <person name="Zhao H."/>
            <person name="Xu D."/>
            <person name="Zhang Y."/>
        </authorList>
    </citation>
    <scope>NUCLEOTIDE SEQUENCE [LARGE SCALE GENOMIC DNA]</scope>
    <source>
        <strain evidence="2">cv. Niubang</strain>
    </source>
</reference>
<organism evidence="1 2">
    <name type="scientific">Arctium lappa</name>
    <name type="common">Greater burdock</name>
    <name type="synonym">Lappa major</name>
    <dbReference type="NCBI Taxonomy" id="4217"/>
    <lineage>
        <taxon>Eukaryota</taxon>
        <taxon>Viridiplantae</taxon>
        <taxon>Streptophyta</taxon>
        <taxon>Embryophyta</taxon>
        <taxon>Tracheophyta</taxon>
        <taxon>Spermatophyta</taxon>
        <taxon>Magnoliopsida</taxon>
        <taxon>eudicotyledons</taxon>
        <taxon>Gunneridae</taxon>
        <taxon>Pentapetalae</taxon>
        <taxon>asterids</taxon>
        <taxon>campanulids</taxon>
        <taxon>Asterales</taxon>
        <taxon>Asteraceae</taxon>
        <taxon>Carduoideae</taxon>
        <taxon>Cardueae</taxon>
        <taxon>Arctiinae</taxon>
        <taxon>Arctium</taxon>
    </lineage>
</organism>
<dbReference type="Proteomes" id="UP001055879">
    <property type="component" value="Linkage Group LG13"/>
</dbReference>
<keyword evidence="2" id="KW-1185">Reference proteome</keyword>
<evidence type="ECO:0000313" key="2">
    <source>
        <dbReference type="Proteomes" id="UP001055879"/>
    </source>
</evidence>